<protein>
    <recommendedName>
        <fullName evidence="1">SnoaL-like domain-containing protein</fullName>
    </recommendedName>
</protein>
<dbReference type="EMBL" id="BMZD01000001">
    <property type="protein sequence ID" value="GGZ88482.1"/>
    <property type="molecule type" value="Genomic_DNA"/>
</dbReference>
<dbReference type="SUPFAM" id="SSF54427">
    <property type="entry name" value="NTF2-like"/>
    <property type="match status" value="1"/>
</dbReference>
<proteinExistence type="predicted"/>
<accession>A0A918R6I7</accession>
<reference evidence="2" key="1">
    <citation type="journal article" date="2014" name="Int. J. Syst. Evol. Microbiol.">
        <title>Complete genome sequence of Corynebacterium casei LMG S-19264T (=DSM 44701T), isolated from a smear-ripened cheese.</title>
        <authorList>
            <consortium name="US DOE Joint Genome Institute (JGI-PGF)"/>
            <person name="Walter F."/>
            <person name="Albersmeier A."/>
            <person name="Kalinowski J."/>
            <person name="Ruckert C."/>
        </authorList>
    </citation>
    <scope>NUCLEOTIDE SEQUENCE</scope>
    <source>
        <strain evidence="2">KCTC 32422</strain>
    </source>
</reference>
<feature type="domain" description="SnoaL-like" evidence="1">
    <location>
        <begin position="38"/>
        <end position="164"/>
    </location>
</feature>
<organism evidence="2 3">
    <name type="scientific">Novosphingobium arvoryzae</name>
    <dbReference type="NCBI Taxonomy" id="1256514"/>
    <lineage>
        <taxon>Bacteria</taxon>
        <taxon>Pseudomonadati</taxon>
        <taxon>Pseudomonadota</taxon>
        <taxon>Alphaproteobacteria</taxon>
        <taxon>Sphingomonadales</taxon>
        <taxon>Sphingomonadaceae</taxon>
        <taxon>Novosphingobium</taxon>
    </lineage>
</organism>
<keyword evidence="3" id="KW-1185">Reference proteome</keyword>
<dbReference type="Proteomes" id="UP000634139">
    <property type="component" value="Unassembled WGS sequence"/>
</dbReference>
<name>A0A918R6I7_9SPHN</name>
<dbReference type="RefSeq" id="WP_189538742.1">
    <property type="nucleotide sequence ID" value="NZ_BMZD01000001.1"/>
</dbReference>
<comment type="caution">
    <text evidence="2">The sequence shown here is derived from an EMBL/GenBank/DDBJ whole genome shotgun (WGS) entry which is preliminary data.</text>
</comment>
<evidence type="ECO:0000313" key="3">
    <source>
        <dbReference type="Proteomes" id="UP000634139"/>
    </source>
</evidence>
<evidence type="ECO:0000259" key="1">
    <source>
        <dbReference type="Pfam" id="PF13577"/>
    </source>
</evidence>
<reference evidence="2" key="2">
    <citation type="submission" date="2020-09" db="EMBL/GenBank/DDBJ databases">
        <authorList>
            <person name="Sun Q."/>
            <person name="Kim S."/>
        </authorList>
    </citation>
    <scope>NUCLEOTIDE SEQUENCE</scope>
    <source>
        <strain evidence="2">KCTC 32422</strain>
    </source>
</reference>
<dbReference type="InterPro" id="IPR032710">
    <property type="entry name" value="NTF2-like_dom_sf"/>
</dbReference>
<dbReference type="InterPro" id="IPR037401">
    <property type="entry name" value="SnoaL-like"/>
</dbReference>
<sequence>MSGAGRISRRALGLLGLGVAGAASLPAAARARRAGKLALEDRAGIEDLFTRYLWAYDCSDEDEFMSLFTADALVVGKGNAYRDHAAILGWFRNLIAMREREGDDIWMHEAGQFRFVPAGPGCIVYAYATHFNANTAKATRGVRSLGYFTCECVPEGGAWKFRRFSISTWDRNLVPWKKPLPWAGL</sequence>
<dbReference type="AlphaFoldDB" id="A0A918R6I7"/>
<dbReference type="Pfam" id="PF13577">
    <property type="entry name" value="SnoaL_4"/>
    <property type="match status" value="1"/>
</dbReference>
<gene>
    <name evidence="2" type="ORF">GCM10011617_04200</name>
</gene>
<dbReference type="Gene3D" id="3.10.450.50">
    <property type="match status" value="1"/>
</dbReference>
<evidence type="ECO:0000313" key="2">
    <source>
        <dbReference type="EMBL" id="GGZ88482.1"/>
    </source>
</evidence>